<comment type="caution">
    <text evidence="12">The sequence shown here is derived from an EMBL/GenBank/DDBJ whole genome shotgun (WGS) entry which is preliminary data.</text>
</comment>
<dbReference type="Pfam" id="PF00512">
    <property type="entry name" value="HisKA"/>
    <property type="match status" value="1"/>
</dbReference>
<dbReference type="Pfam" id="PF02518">
    <property type="entry name" value="HATPase_c"/>
    <property type="match status" value="1"/>
</dbReference>
<name>S4MPF8_9ACTN</name>
<proteinExistence type="predicted"/>
<dbReference type="SMART" id="SM00388">
    <property type="entry name" value="HisKA"/>
    <property type="match status" value="1"/>
</dbReference>
<dbReference type="InterPro" id="IPR050351">
    <property type="entry name" value="BphY/WalK/GraS-like"/>
</dbReference>
<feature type="compositionally biased region" description="Low complexity" evidence="9">
    <location>
        <begin position="321"/>
        <end position="343"/>
    </location>
</feature>
<dbReference type="CDD" id="cd00075">
    <property type="entry name" value="HATPase"/>
    <property type="match status" value="1"/>
</dbReference>
<dbReference type="InterPro" id="IPR003661">
    <property type="entry name" value="HisK_dim/P_dom"/>
</dbReference>
<dbReference type="Proteomes" id="UP000015001">
    <property type="component" value="Unassembled WGS sequence"/>
</dbReference>
<keyword evidence="5" id="KW-0808">Transferase</keyword>
<dbReference type="InterPro" id="IPR036097">
    <property type="entry name" value="HisK_dim/P_sf"/>
</dbReference>
<feature type="transmembrane region" description="Helical" evidence="10">
    <location>
        <begin position="38"/>
        <end position="61"/>
    </location>
</feature>
<feature type="transmembrane region" description="Helical" evidence="10">
    <location>
        <begin position="6"/>
        <end position="26"/>
    </location>
</feature>
<dbReference type="PATRIC" id="fig|1283301.3.peg.7586"/>
<dbReference type="InterPro" id="IPR005467">
    <property type="entry name" value="His_kinase_dom"/>
</dbReference>
<dbReference type="HOGENOM" id="CLU_509873_0_0_11"/>
<dbReference type="SUPFAM" id="SSF55874">
    <property type="entry name" value="ATPase domain of HSP90 chaperone/DNA topoisomerase II/histidine kinase"/>
    <property type="match status" value="1"/>
</dbReference>
<dbReference type="CDD" id="cd00082">
    <property type="entry name" value="HisKA"/>
    <property type="match status" value="1"/>
</dbReference>
<dbReference type="PANTHER" id="PTHR45453">
    <property type="entry name" value="PHOSPHATE REGULON SENSOR PROTEIN PHOR"/>
    <property type="match status" value="1"/>
</dbReference>
<evidence type="ECO:0000256" key="3">
    <source>
        <dbReference type="ARBA" id="ARBA00012438"/>
    </source>
</evidence>
<dbReference type="SMART" id="SM00387">
    <property type="entry name" value="HATPase_c"/>
    <property type="match status" value="1"/>
</dbReference>
<dbReference type="Gene3D" id="1.10.287.130">
    <property type="match status" value="1"/>
</dbReference>
<evidence type="ECO:0000256" key="10">
    <source>
        <dbReference type="SAM" id="Phobius"/>
    </source>
</evidence>
<keyword evidence="7" id="KW-0902">Two-component regulatory system</keyword>
<dbReference type="EMBL" id="AOPY01001646">
    <property type="protein sequence ID" value="EPJ35312.1"/>
    <property type="molecule type" value="Genomic_DNA"/>
</dbReference>
<accession>S4MPF8</accession>
<evidence type="ECO:0000256" key="1">
    <source>
        <dbReference type="ARBA" id="ARBA00000085"/>
    </source>
</evidence>
<dbReference type="GO" id="GO:0016036">
    <property type="term" value="P:cellular response to phosphate starvation"/>
    <property type="evidence" value="ECO:0007669"/>
    <property type="project" value="TreeGrafter"/>
</dbReference>
<evidence type="ECO:0000256" key="6">
    <source>
        <dbReference type="ARBA" id="ARBA00022777"/>
    </source>
</evidence>
<dbReference type="AlphaFoldDB" id="S4MPF8"/>
<reference evidence="12" key="1">
    <citation type="submission" date="2013-02" db="EMBL/GenBank/DDBJ databases">
        <title>Draft Genome Sequence of Streptomyces afghaniensis, Which Produces Compounds of the Julimycin B-Complex.</title>
        <authorList>
            <person name="Gruening B.A."/>
            <person name="Praeg A."/>
            <person name="Erxleben A."/>
            <person name="Guenther S."/>
            <person name="Fiedler H.-P."/>
            <person name="Goodfellow M."/>
            <person name="Mueller M."/>
        </authorList>
    </citation>
    <scope>NUCLEOTIDE SEQUENCE [LARGE SCALE GENOMIC DNA]</scope>
    <source>
        <strain evidence="12">772</strain>
    </source>
</reference>
<dbReference type="Gene3D" id="3.30.565.10">
    <property type="entry name" value="Histidine kinase-like ATPase, C-terminal domain"/>
    <property type="match status" value="1"/>
</dbReference>
<sequence>MNDTLLIAVYAFAGAATTGLAGAGALRLIRRRSLTASLAVVAAVGVVAMLTGTLAVAWAMFLSPHDLSVVTTVVAMAAVVSLATALLLGRWVVARSRELAVAARSFGDGGAFAAPDGPTTAELDHLSRELAATSARLAESRERERALETSRRELVAWISHDLRTPLAGLRAMSEALEDGVAADPGRYLKQIRTEVERLNDMVGDLFELSRIHAGALALAPSRISLYDLVGDALAGADPLAREHGVRLVGGRIEPVPVEVDGKEMSRVLGNLLVNAIRRTPADGTVAVTAERSTEGVVLSVTDGCGGIPDEDLPRVFDTGWRGTHARTPPAARASASPSSGGSWRRTRAGPPYGTSPAAAVSRWCCPPPLRNTGSTTGLSRAEPDPGGGGSYASRIPARANSAMPSSNPTSGFQPSASRSRAESAVMCRTSPSRYSPVTTGSGPPYAAASARAISPTVCGSPLPVLYAVSAPGADSAARAAALAAATSRTCTKSRRCRPSSNTRGASPRASAERKKEATPAYGVSRGMPGPYTLW</sequence>
<evidence type="ECO:0000256" key="9">
    <source>
        <dbReference type="SAM" id="MobiDB-lite"/>
    </source>
</evidence>
<keyword evidence="10" id="KW-0812">Transmembrane</keyword>
<keyword evidence="10" id="KW-1133">Transmembrane helix</keyword>
<evidence type="ECO:0000313" key="12">
    <source>
        <dbReference type="EMBL" id="EPJ35312.1"/>
    </source>
</evidence>
<evidence type="ECO:0000256" key="5">
    <source>
        <dbReference type="ARBA" id="ARBA00022679"/>
    </source>
</evidence>
<evidence type="ECO:0000313" key="13">
    <source>
        <dbReference type="Proteomes" id="UP000015001"/>
    </source>
</evidence>
<feature type="transmembrane region" description="Helical" evidence="10">
    <location>
        <begin position="67"/>
        <end position="88"/>
    </location>
</feature>
<dbReference type="SUPFAM" id="SSF47384">
    <property type="entry name" value="Homodimeric domain of signal transducing histidine kinase"/>
    <property type="match status" value="1"/>
</dbReference>
<dbReference type="GO" id="GO:0000155">
    <property type="term" value="F:phosphorelay sensor kinase activity"/>
    <property type="evidence" value="ECO:0007669"/>
    <property type="project" value="InterPro"/>
</dbReference>
<dbReference type="GO" id="GO:0004721">
    <property type="term" value="F:phosphoprotein phosphatase activity"/>
    <property type="evidence" value="ECO:0007669"/>
    <property type="project" value="TreeGrafter"/>
</dbReference>
<feature type="region of interest" description="Disordered" evidence="9">
    <location>
        <begin position="318"/>
        <end position="423"/>
    </location>
</feature>
<dbReference type="InterPro" id="IPR003594">
    <property type="entry name" value="HATPase_dom"/>
</dbReference>
<dbReference type="PROSITE" id="PS50109">
    <property type="entry name" value="HIS_KIN"/>
    <property type="match status" value="1"/>
</dbReference>
<comment type="subcellular location">
    <subcellularLocation>
        <location evidence="2">Cell membrane</location>
    </subcellularLocation>
</comment>
<dbReference type="EC" id="2.7.13.3" evidence="3"/>
<keyword evidence="13" id="KW-1185">Reference proteome</keyword>
<dbReference type="GO" id="GO:0005886">
    <property type="term" value="C:plasma membrane"/>
    <property type="evidence" value="ECO:0007669"/>
    <property type="project" value="UniProtKB-SubCell"/>
</dbReference>
<evidence type="ECO:0000259" key="11">
    <source>
        <dbReference type="PROSITE" id="PS50109"/>
    </source>
</evidence>
<protein>
    <recommendedName>
        <fullName evidence="8">Sensor-like histidine kinase SenX3</fullName>
        <ecNumber evidence="3">2.7.13.3</ecNumber>
    </recommendedName>
</protein>
<dbReference type="FunFam" id="1.10.287.130:FF:000096">
    <property type="entry name" value="Two-component sensor histidine kinase"/>
    <property type="match status" value="1"/>
</dbReference>
<evidence type="ECO:0000256" key="7">
    <source>
        <dbReference type="ARBA" id="ARBA00023012"/>
    </source>
</evidence>
<feature type="domain" description="Histidine kinase" evidence="11">
    <location>
        <begin position="157"/>
        <end position="319"/>
    </location>
</feature>
<keyword evidence="6" id="KW-0418">Kinase</keyword>
<evidence type="ECO:0000256" key="8">
    <source>
        <dbReference type="ARBA" id="ARBA00039401"/>
    </source>
</evidence>
<evidence type="ECO:0000256" key="2">
    <source>
        <dbReference type="ARBA" id="ARBA00004236"/>
    </source>
</evidence>
<organism evidence="12 13">
    <name type="scientific">Streptomyces afghaniensis 772</name>
    <dbReference type="NCBI Taxonomy" id="1283301"/>
    <lineage>
        <taxon>Bacteria</taxon>
        <taxon>Bacillati</taxon>
        <taxon>Actinomycetota</taxon>
        <taxon>Actinomycetes</taxon>
        <taxon>Kitasatosporales</taxon>
        <taxon>Streptomycetaceae</taxon>
        <taxon>Streptomyces</taxon>
    </lineage>
</organism>
<gene>
    <name evidence="12" type="ORF">STAFG_7645</name>
</gene>
<evidence type="ECO:0000256" key="4">
    <source>
        <dbReference type="ARBA" id="ARBA00022553"/>
    </source>
</evidence>
<dbReference type="PANTHER" id="PTHR45453:SF1">
    <property type="entry name" value="PHOSPHATE REGULON SENSOR PROTEIN PHOR"/>
    <property type="match status" value="1"/>
</dbReference>
<comment type="catalytic activity">
    <reaction evidence="1">
        <text>ATP + protein L-histidine = ADP + protein N-phospho-L-histidine.</text>
        <dbReference type="EC" id="2.7.13.3"/>
    </reaction>
</comment>
<feature type="region of interest" description="Disordered" evidence="9">
    <location>
        <begin position="487"/>
        <end position="534"/>
    </location>
</feature>
<keyword evidence="4" id="KW-0597">Phosphoprotein</keyword>
<feature type="compositionally biased region" description="Polar residues" evidence="9">
    <location>
        <begin position="402"/>
        <end position="418"/>
    </location>
</feature>
<keyword evidence="10" id="KW-0472">Membrane</keyword>
<dbReference type="InterPro" id="IPR036890">
    <property type="entry name" value="HATPase_C_sf"/>
</dbReference>